<dbReference type="Gene3D" id="3.40.50.1110">
    <property type="entry name" value="SGNH hydrolase"/>
    <property type="match status" value="1"/>
</dbReference>
<accession>A0A443IPV6</accession>
<reference evidence="1 2" key="2">
    <citation type="submission" date="2019-01" db="EMBL/GenBank/DDBJ databases">
        <authorList>
            <person name="Li Y."/>
        </authorList>
    </citation>
    <scope>NUCLEOTIDE SEQUENCE [LARGE SCALE GENOMIC DNA]</scope>
    <source>
        <strain evidence="1 2">2D-5</strain>
    </source>
</reference>
<sequence length="685" mass="69874">MAKHIILTDTTLDPADVILVRRSGLPQVVGDLAADSYTVRDTSAPVSVTVTGTAVAAPVNTTPPAISGTPAVGQTLTATEGTWSGAPVIALQWLRDGVAIAGASGLSYPLTAADAGANISVRASATNAGGAATATSAAVGPVTDVPVATPPAAFAAGDWTFATAAATGQVVLTLAAVPAGATAVDYTFDGGTTVHTLMDAGTGARYLPGLTPGSSTSLRIRARNNAGASAWATAKTANAGTLKGASATTIGTVPASSAPILRYHMASLTAADGDEVLALNDLGGTTNLSAAAGLGPKLRLDKYGRKFIRYEAEPAGFGLRNDAVVTDKGNFSVFLVGRVFAPGRGTYIALNTTGGTAGAIISTTPAQGDTFPFVRAYGTGSTTDFSGSMPVGQLVMIGVNYRSPNVAPRIYVNQSVSTSTRGVNAEVGSGIRLSVPGIDLYEAVLVNGALSNDEADAIASALCSNWGLLDMPNALVLEGDSITRGAGPDSVSEWWGRAHNQAGLADIIPANCKLFNTAISGNTIDQITAQRDLSTNWMTAAKSGARNNMVLHIGYNNIGDGIDTIKAKYVSYFTGENGVLARGLNVQVVANINNTSNHPVMLALRTWLDSTDFLNAIGAGPGQTYEGRVKVVQTYLAEEGGLRPLFVDAGGGTYYVDGVHPNSEGTRVMTTGGDTPRYGIMADVA</sequence>
<dbReference type="SUPFAM" id="SSF52266">
    <property type="entry name" value="SGNH hydrolase"/>
    <property type="match status" value="1"/>
</dbReference>
<dbReference type="RefSeq" id="WP_128270445.1">
    <property type="nucleotide sequence ID" value="NZ_SAUW01000018.1"/>
</dbReference>
<reference evidence="1 2" key="1">
    <citation type="submission" date="2019-01" db="EMBL/GenBank/DDBJ databases">
        <title>Sinorhodobacter populi sp. nov. isolated from the symptomatic bark tissue of Populus euramericana canker.</title>
        <authorList>
            <person name="Xu G."/>
        </authorList>
    </citation>
    <scope>NUCLEOTIDE SEQUENCE [LARGE SCALE GENOMIC DNA]</scope>
    <source>
        <strain evidence="1 2">2D-5</strain>
    </source>
</reference>
<dbReference type="Gene3D" id="2.60.40.2700">
    <property type="match status" value="1"/>
</dbReference>
<dbReference type="EMBL" id="SAUW01000018">
    <property type="protein sequence ID" value="RWR08132.1"/>
    <property type="molecule type" value="Genomic_DNA"/>
</dbReference>
<name>A0A443IPV6_9RHOB</name>
<gene>
    <name evidence="1" type="ORF">D2T33_16025</name>
</gene>
<evidence type="ECO:0000313" key="2">
    <source>
        <dbReference type="Proteomes" id="UP000285710"/>
    </source>
</evidence>
<keyword evidence="1" id="KW-0378">Hydrolase</keyword>
<evidence type="ECO:0000313" key="1">
    <source>
        <dbReference type="EMBL" id="RWR08132.1"/>
    </source>
</evidence>
<organism evidence="1 2">
    <name type="scientific">Paenirhodobacter populi</name>
    <dbReference type="NCBI Taxonomy" id="2306993"/>
    <lineage>
        <taxon>Bacteria</taxon>
        <taxon>Pseudomonadati</taxon>
        <taxon>Pseudomonadota</taxon>
        <taxon>Alphaproteobacteria</taxon>
        <taxon>Rhodobacterales</taxon>
        <taxon>Rhodobacter group</taxon>
        <taxon>Paenirhodobacter</taxon>
    </lineage>
</organism>
<dbReference type="GO" id="GO:0016788">
    <property type="term" value="F:hydrolase activity, acting on ester bonds"/>
    <property type="evidence" value="ECO:0007669"/>
    <property type="project" value="UniProtKB-ARBA"/>
</dbReference>
<proteinExistence type="predicted"/>
<protein>
    <submittedName>
        <fullName evidence="1">SGNH/GDSL hydrolase family protein</fullName>
    </submittedName>
</protein>
<dbReference type="InterPro" id="IPR036514">
    <property type="entry name" value="SGNH_hydro_sf"/>
</dbReference>
<keyword evidence="2" id="KW-1185">Reference proteome</keyword>
<dbReference type="CDD" id="cd00229">
    <property type="entry name" value="SGNH_hydrolase"/>
    <property type="match status" value="1"/>
</dbReference>
<dbReference type="AlphaFoldDB" id="A0A443IPV6"/>
<comment type="caution">
    <text evidence="1">The sequence shown here is derived from an EMBL/GenBank/DDBJ whole genome shotgun (WGS) entry which is preliminary data.</text>
</comment>
<dbReference type="Proteomes" id="UP000285710">
    <property type="component" value="Unassembled WGS sequence"/>
</dbReference>